<name>A0A2J7RGM7_9NEOP</name>
<organism evidence="2 3">
    <name type="scientific">Cryptotermes secundus</name>
    <dbReference type="NCBI Taxonomy" id="105785"/>
    <lineage>
        <taxon>Eukaryota</taxon>
        <taxon>Metazoa</taxon>
        <taxon>Ecdysozoa</taxon>
        <taxon>Arthropoda</taxon>
        <taxon>Hexapoda</taxon>
        <taxon>Insecta</taxon>
        <taxon>Pterygota</taxon>
        <taxon>Neoptera</taxon>
        <taxon>Polyneoptera</taxon>
        <taxon>Dictyoptera</taxon>
        <taxon>Blattodea</taxon>
        <taxon>Blattoidea</taxon>
        <taxon>Termitoidae</taxon>
        <taxon>Kalotermitidae</taxon>
        <taxon>Cryptotermitinae</taxon>
        <taxon>Cryptotermes</taxon>
    </lineage>
</organism>
<accession>A0A2J7RGM7</accession>
<proteinExistence type="predicted"/>
<protein>
    <submittedName>
        <fullName evidence="2">Uncharacterized protein</fullName>
    </submittedName>
</protein>
<dbReference type="Proteomes" id="UP000235965">
    <property type="component" value="Unassembled WGS sequence"/>
</dbReference>
<keyword evidence="3" id="KW-1185">Reference proteome</keyword>
<evidence type="ECO:0000313" key="2">
    <source>
        <dbReference type="EMBL" id="PNF39984.1"/>
    </source>
</evidence>
<evidence type="ECO:0000256" key="1">
    <source>
        <dbReference type="SAM" id="MobiDB-lite"/>
    </source>
</evidence>
<reference evidence="2 3" key="1">
    <citation type="submission" date="2017-12" db="EMBL/GenBank/DDBJ databases">
        <title>Hemimetabolous genomes reveal molecular basis of termite eusociality.</title>
        <authorList>
            <person name="Harrison M.C."/>
            <person name="Jongepier E."/>
            <person name="Robertson H.M."/>
            <person name="Arning N."/>
            <person name="Bitard-Feildel T."/>
            <person name="Chao H."/>
            <person name="Childers C.P."/>
            <person name="Dinh H."/>
            <person name="Doddapaneni H."/>
            <person name="Dugan S."/>
            <person name="Gowin J."/>
            <person name="Greiner C."/>
            <person name="Han Y."/>
            <person name="Hu H."/>
            <person name="Hughes D.S.T."/>
            <person name="Huylmans A.-K."/>
            <person name="Kemena C."/>
            <person name="Kremer L.P.M."/>
            <person name="Lee S.L."/>
            <person name="Lopez-Ezquerra A."/>
            <person name="Mallet L."/>
            <person name="Monroy-Kuhn J.M."/>
            <person name="Moser A."/>
            <person name="Murali S.C."/>
            <person name="Muzny D.M."/>
            <person name="Otani S."/>
            <person name="Piulachs M.-D."/>
            <person name="Poelchau M."/>
            <person name="Qu J."/>
            <person name="Schaub F."/>
            <person name="Wada-Katsumata A."/>
            <person name="Worley K.C."/>
            <person name="Xie Q."/>
            <person name="Ylla G."/>
            <person name="Poulsen M."/>
            <person name="Gibbs R.A."/>
            <person name="Schal C."/>
            <person name="Richards S."/>
            <person name="Belles X."/>
            <person name="Korb J."/>
            <person name="Bornberg-Bauer E."/>
        </authorList>
    </citation>
    <scope>NUCLEOTIDE SEQUENCE [LARGE SCALE GENOMIC DNA]</scope>
    <source>
        <tissue evidence="2">Whole body</tissue>
    </source>
</reference>
<dbReference type="InParanoid" id="A0A2J7RGM7"/>
<comment type="caution">
    <text evidence="2">The sequence shown here is derived from an EMBL/GenBank/DDBJ whole genome shotgun (WGS) entry which is preliminary data.</text>
</comment>
<dbReference type="EMBL" id="NEVH01003767">
    <property type="protein sequence ID" value="PNF39984.1"/>
    <property type="molecule type" value="Genomic_DNA"/>
</dbReference>
<dbReference type="AlphaFoldDB" id="A0A2J7RGM7"/>
<sequence length="85" mass="9161">MICLSSSCIYQPVVSGGVWIKNKFFSNDLAYVPCEMHSDGDSDSGSDRGQQRIVATDSKSDSSSDENVGRTIVGTGKNLKKITKI</sequence>
<feature type="compositionally biased region" description="Basic and acidic residues" evidence="1">
    <location>
        <begin position="36"/>
        <end position="50"/>
    </location>
</feature>
<gene>
    <name evidence="2" type="ORF">B7P43_G15961</name>
</gene>
<feature type="region of interest" description="Disordered" evidence="1">
    <location>
        <begin position="36"/>
        <end position="71"/>
    </location>
</feature>
<evidence type="ECO:0000313" key="3">
    <source>
        <dbReference type="Proteomes" id="UP000235965"/>
    </source>
</evidence>